<accession>A0ABS2RF25</accession>
<dbReference type="EMBL" id="JAFBFH010000040">
    <property type="protein sequence ID" value="MBM7717196.1"/>
    <property type="molecule type" value="Genomic_DNA"/>
</dbReference>
<feature type="transmembrane region" description="Helical" evidence="1">
    <location>
        <begin position="6"/>
        <end position="22"/>
    </location>
</feature>
<dbReference type="Proteomes" id="UP000823485">
    <property type="component" value="Unassembled WGS sequence"/>
</dbReference>
<evidence type="ECO:0000256" key="1">
    <source>
        <dbReference type="SAM" id="Phobius"/>
    </source>
</evidence>
<proteinExistence type="predicted"/>
<evidence type="ECO:0000313" key="3">
    <source>
        <dbReference type="Proteomes" id="UP000823485"/>
    </source>
</evidence>
<gene>
    <name evidence="2" type="ORF">JOC94_004221</name>
</gene>
<dbReference type="RefSeq" id="WP_205180202.1">
    <property type="nucleotide sequence ID" value="NZ_JAFBFH010000040.1"/>
</dbReference>
<protein>
    <recommendedName>
        <fullName evidence="4">Holin</fullName>
    </recommendedName>
</protein>
<keyword evidence="3" id="KW-1185">Reference proteome</keyword>
<sequence>MFELEAYGIVLIPIILGLVEIGKSLGMPKKYSPVVSLILGILAGIVYVHPDNLAAATLVGIALGLAAVGLYSSGKNIVEKE</sequence>
<organism evidence="2 3">
    <name type="scientific">Siminovitchia thermophila</name>
    <dbReference type="NCBI Taxonomy" id="1245522"/>
    <lineage>
        <taxon>Bacteria</taxon>
        <taxon>Bacillati</taxon>
        <taxon>Bacillota</taxon>
        <taxon>Bacilli</taxon>
        <taxon>Bacillales</taxon>
        <taxon>Bacillaceae</taxon>
        <taxon>Siminovitchia</taxon>
    </lineage>
</organism>
<keyword evidence="1" id="KW-0472">Membrane</keyword>
<comment type="caution">
    <text evidence="2">The sequence shown here is derived from an EMBL/GenBank/DDBJ whole genome shotgun (WGS) entry which is preliminary data.</text>
</comment>
<reference evidence="2 3" key="1">
    <citation type="submission" date="2021-01" db="EMBL/GenBank/DDBJ databases">
        <title>Genomic Encyclopedia of Type Strains, Phase IV (KMG-IV): sequencing the most valuable type-strain genomes for metagenomic binning, comparative biology and taxonomic classification.</title>
        <authorList>
            <person name="Goeker M."/>
        </authorList>
    </citation>
    <scope>NUCLEOTIDE SEQUENCE [LARGE SCALE GENOMIC DNA]</scope>
    <source>
        <strain evidence="2 3">DSM 105453</strain>
    </source>
</reference>
<keyword evidence="1" id="KW-0812">Transmembrane</keyword>
<keyword evidence="1" id="KW-1133">Transmembrane helix</keyword>
<feature type="transmembrane region" description="Helical" evidence="1">
    <location>
        <begin position="54"/>
        <end position="72"/>
    </location>
</feature>
<evidence type="ECO:0000313" key="2">
    <source>
        <dbReference type="EMBL" id="MBM7717196.1"/>
    </source>
</evidence>
<feature type="transmembrane region" description="Helical" evidence="1">
    <location>
        <begin position="31"/>
        <end position="48"/>
    </location>
</feature>
<name>A0ABS2RF25_9BACI</name>
<evidence type="ECO:0008006" key="4">
    <source>
        <dbReference type="Google" id="ProtNLM"/>
    </source>
</evidence>